<name>X1LGR0_9ZZZZ</name>
<evidence type="ECO:0000256" key="1">
    <source>
        <dbReference type="ARBA" id="ARBA00022741"/>
    </source>
</evidence>
<sequence>YCDSIQGMKKIPVFSLKGGVGKSVVCAHLGLALKDKGFRVGYLDC</sequence>
<evidence type="ECO:0000313" key="3">
    <source>
        <dbReference type="EMBL" id="GAH93343.1"/>
    </source>
</evidence>
<keyword evidence="2" id="KW-0067">ATP-binding</keyword>
<dbReference type="Pfam" id="PF10609">
    <property type="entry name" value="ParA"/>
    <property type="match status" value="1"/>
</dbReference>
<proteinExistence type="predicted"/>
<dbReference type="AlphaFoldDB" id="X1LGR0"/>
<dbReference type="SUPFAM" id="SSF52540">
    <property type="entry name" value="P-loop containing nucleoside triphosphate hydrolases"/>
    <property type="match status" value="1"/>
</dbReference>
<gene>
    <name evidence="3" type="ORF">S03H2_72780</name>
</gene>
<keyword evidence="1" id="KW-0547">Nucleotide-binding</keyword>
<protein>
    <recommendedName>
        <fullName evidence="4">CobQ/CobB/MinD/ParA nucleotide binding domain-containing protein</fullName>
    </recommendedName>
</protein>
<evidence type="ECO:0008006" key="4">
    <source>
        <dbReference type="Google" id="ProtNLM"/>
    </source>
</evidence>
<comment type="caution">
    <text evidence="3">The sequence shown here is derived from an EMBL/GenBank/DDBJ whole genome shotgun (WGS) entry which is preliminary data.</text>
</comment>
<feature type="non-terminal residue" evidence="3">
    <location>
        <position position="1"/>
    </location>
</feature>
<dbReference type="GO" id="GO:0005524">
    <property type="term" value="F:ATP binding"/>
    <property type="evidence" value="ECO:0007669"/>
    <property type="project" value="UniProtKB-KW"/>
</dbReference>
<evidence type="ECO:0000256" key="2">
    <source>
        <dbReference type="ARBA" id="ARBA00022840"/>
    </source>
</evidence>
<dbReference type="InterPro" id="IPR027417">
    <property type="entry name" value="P-loop_NTPase"/>
</dbReference>
<feature type="non-terminal residue" evidence="3">
    <location>
        <position position="45"/>
    </location>
</feature>
<dbReference type="InterPro" id="IPR033756">
    <property type="entry name" value="YlxH/NBP35"/>
</dbReference>
<dbReference type="EMBL" id="BARU01049442">
    <property type="protein sequence ID" value="GAH93343.1"/>
    <property type="molecule type" value="Genomic_DNA"/>
</dbReference>
<dbReference type="Gene3D" id="3.40.50.300">
    <property type="entry name" value="P-loop containing nucleotide triphosphate hydrolases"/>
    <property type="match status" value="1"/>
</dbReference>
<reference evidence="3" key="1">
    <citation type="journal article" date="2014" name="Front. Microbiol.">
        <title>High frequency of phylogenetically diverse reductive dehalogenase-homologous genes in deep subseafloor sedimentary metagenomes.</title>
        <authorList>
            <person name="Kawai M."/>
            <person name="Futagami T."/>
            <person name="Toyoda A."/>
            <person name="Takaki Y."/>
            <person name="Nishi S."/>
            <person name="Hori S."/>
            <person name="Arai W."/>
            <person name="Tsubouchi T."/>
            <person name="Morono Y."/>
            <person name="Uchiyama I."/>
            <person name="Ito T."/>
            <person name="Fujiyama A."/>
            <person name="Inagaki F."/>
            <person name="Takami H."/>
        </authorList>
    </citation>
    <scope>NUCLEOTIDE SEQUENCE</scope>
    <source>
        <strain evidence="3">Expedition CK06-06</strain>
    </source>
</reference>
<organism evidence="3">
    <name type="scientific">marine sediment metagenome</name>
    <dbReference type="NCBI Taxonomy" id="412755"/>
    <lineage>
        <taxon>unclassified sequences</taxon>
        <taxon>metagenomes</taxon>
        <taxon>ecological metagenomes</taxon>
    </lineage>
</organism>
<accession>X1LGR0</accession>